<sequence>MKQSSLHYGNLLGDFRKKDKVLINTDLTRRLDLITNRLIEQAVLYRPETAQWGWKVTVIDDIKTINAFCMPGGLMAIYTGLAEGLHATDDEIAQVMGHEIGHALANHGAEKMSMQVASSIAVLAVSAAVSSNSRQFQSNQALFTVSALAFVNLPNSRTAETEADRIGIELAARAGYKPEAAVSLWQKMMVANKKKGGSDFWRTHPASERRIEFLQGLAPPMQLLYATASSGGRPPFDWLNGDKTRRPVMDGRQPLAFYSESWDAFSKGRSELGAGSALAFTFVQGKLSKLFSEKNWRDLARETLDADFRIDLAYFYLGKAAAGLGFKDAAKNYLDKASGLAGIPDSSCAKHMMVSCSGIDVMNASLLP</sequence>
<evidence type="ECO:0000313" key="9">
    <source>
        <dbReference type="Proteomes" id="UP000620596"/>
    </source>
</evidence>
<dbReference type="AlphaFoldDB" id="A0A916SLK7"/>
<dbReference type="GO" id="GO:0046872">
    <property type="term" value="F:metal ion binding"/>
    <property type="evidence" value="ECO:0007669"/>
    <property type="project" value="UniProtKB-KW"/>
</dbReference>
<evidence type="ECO:0000256" key="1">
    <source>
        <dbReference type="ARBA" id="ARBA00022670"/>
    </source>
</evidence>
<protein>
    <recommendedName>
        <fullName evidence="7">Peptidase M48 domain-containing protein</fullName>
    </recommendedName>
</protein>
<comment type="cofactor">
    <cofactor evidence="6">
        <name>Zn(2+)</name>
        <dbReference type="ChEBI" id="CHEBI:29105"/>
    </cofactor>
    <text evidence="6">Binds 1 zinc ion per subunit.</text>
</comment>
<evidence type="ECO:0000259" key="7">
    <source>
        <dbReference type="Pfam" id="PF01435"/>
    </source>
</evidence>
<comment type="similarity">
    <text evidence="6">Belongs to the peptidase M48 family.</text>
</comment>
<evidence type="ECO:0000256" key="2">
    <source>
        <dbReference type="ARBA" id="ARBA00022723"/>
    </source>
</evidence>
<keyword evidence="3 6" id="KW-0378">Hydrolase</keyword>
<dbReference type="Gene3D" id="3.30.2010.10">
    <property type="entry name" value="Metalloproteases ('zincins'), catalytic domain"/>
    <property type="match status" value="1"/>
</dbReference>
<dbReference type="Pfam" id="PF01435">
    <property type="entry name" value="Peptidase_M48"/>
    <property type="match status" value="1"/>
</dbReference>
<gene>
    <name evidence="8" type="ORF">GCM10011496_29130</name>
</gene>
<reference evidence="8" key="2">
    <citation type="submission" date="2020-09" db="EMBL/GenBank/DDBJ databases">
        <authorList>
            <person name="Sun Q."/>
            <person name="Zhou Y."/>
        </authorList>
    </citation>
    <scope>NUCLEOTIDE SEQUENCE</scope>
    <source>
        <strain evidence="8">CGMCC 1.15322</strain>
    </source>
</reference>
<comment type="caution">
    <text evidence="8">The sequence shown here is derived from an EMBL/GenBank/DDBJ whole genome shotgun (WGS) entry which is preliminary data.</text>
</comment>
<keyword evidence="1 6" id="KW-0645">Protease</keyword>
<keyword evidence="9" id="KW-1185">Reference proteome</keyword>
<keyword evidence="5 6" id="KW-0482">Metalloprotease</keyword>
<proteinExistence type="inferred from homology"/>
<evidence type="ECO:0000256" key="3">
    <source>
        <dbReference type="ARBA" id="ARBA00022801"/>
    </source>
</evidence>
<dbReference type="PANTHER" id="PTHR22726">
    <property type="entry name" value="METALLOENDOPEPTIDASE OMA1"/>
    <property type="match status" value="1"/>
</dbReference>
<dbReference type="EMBL" id="BMIG01000011">
    <property type="protein sequence ID" value="GGB06424.1"/>
    <property type="molecule type" value="Genomic_DNA"/>
</dbReference>
<organism evidence="8 9">
    <name type="scientific">Polaromonas eurypsychrophila</name>
    <dbReference type="NCBI Taxonomy" id="1614635"/>
    <lineage>
        <taxon>Bacteria</taxon>
        <taxon>Pseudomonadati</taxon>
        <taxon>Pseudomonadota</taxon>
        <taxon>Betaproteobacteria</taxon>
        <taxon>Burkholderiales</taxon>
        <taxon>Comamonadaceae</taxon>
        <taxon>Polaromonas</taxon>
    </lineage>
</organism>
<feature type="domain" description="Peptidase M48" evidence="7">
    <location>
        <begin position="29"/>
        <end position="216"/>
    </location>
</feature>
<dbReference type="CDD" id="cd07331">
    <property type="entry name" value="M48C_Oma1_like"/>
    <property type="match status" value="1"/>
</dbReference>
<reference evidence="8" key="1">
    <citation type="journal article" date="2014" name="Int. J. Syst. Evol. Microbiol.">
        <title>Complete genome sequence of Corynebacterium casei LMG S-19264T (=DSM 44701T), isolated from a smear-ripened cheese.</title>
        <authorList>
            <consortium name="US DOE Joint Genome Institute (JGI-PGF)"/>
            <person name="Walter F."/>
            <person name="Albersmeier A."/>
            <person name="Kalinowski J."/>
            <person name="Ruckert C."/>
        </authorList>
    </citation>
    <scope>NUCLEOTIDE SEQUENCE</scope>
    <source>
        <strain evidence="8">CGMCC 1.15322</strain>
    </source>
</reference>
<dbReference type="GO" id="GO:0016020">
    <property type="term" value="C:membrane"/>
    <property type="evidence" value="ECO:0007669"/>
    <property type="project" value="TreeGrafter"/>
</dbReference>
<dbReference type="Proteomes" id="UP000620596">
    <property type="component" value="Unassembled WGS sequence"/>
</dbReference>
<accession>A0A916SLK7</accession>
<dbReference type="PANTHER" id="PTHR22726:SF1">
    <property type="entry name" value="METALLOENDOPEPTIDASE OMA1, MITOCHONDRIAL"/>
    <property type="match status" value="1"/>
</dbReference>
<evidence type="ECO:0000256" key="4">
    <source>
        <dbReference type="ARBA" id="ARBA00022833"/>
    </source>
</evidence>
<evidence type="ECO:0000256" key="5">
    <source>
        <dbReference type="ARBA" id="ARBA00023049"/>
    </source>
</evidence>
<keyword evidence="4 6" id="KW-0862">Zinc</keyword>
<dbReference type="GO" id="GO:0004222">
    <property type="term" value="F:metalloendopeptidase activity"/>
    <property type="evidence" value="ECO:0007669"/>
    <property type="project" value="InterPro"/>
</dbReference>
<evidence type="ECO:0000313" key="8">
    <source>
        <dbReference type="EMBL" id="GGB06424.1"/>
    </source>
</evidence>
<name>A0A916SLK7_9BURK</name>
<keyword evidence="2" id="KW-0479">Metal-binding</keyword>
<dbReference type="GO" id="GO:0051603">
    <property type="term" value="P:proteolysis involved in protein catabolic process"/>
    <property type="evidence" value="ECO:0007669"/>
    <property type="project" value="TreeGrafter"/>
</dbReference>
<dbReference type="InterPro" id="IPR001915">
    <property type="entry name" value="Peptidase_M48"/>
</dbReference>
<evidence type="ECO:0000256" key="6">
    <source>
        <dbReference type="RuleBase" id="RU003983"/>
    </source>
</evidence>
<dbReference type="InterPro" id="IPR051156">
    <property type="entry name" value="Mito/Outer_Membr_Metalloprot"/>
</dbReference>